<comment type="caution">
    <text evidence="4">The sequence shown here is derived from an EMBL/GenBank/DDBJ whole genome shotgun (WGS) entry which is preliminary data.</text>
</comment>
<protein>
    <recommendedName>
        <fullName evidence="6">C-type lectin domain-containing protein</fullName>
    </recommendedName>
</protein>
<dbReference type="InterPro" id="IPR007110">
    <property type="entry name" value="Ig-like_dom"/>
</dbReference>
<accession>A0ABD0K505</accession>
<dbReference type="PANTHER" id="PTHR22803">
    <property type="entry name" value="MANNOSE, PHOSPHOLIPASE, LECTIN RECEPTOR RELATED"/>
    <property type="match status" value="1"/>
</dbReference>
<sequence>MFYFLTGSTSSYTNWAPGQPGVVGSAENCAAMDSKNGKWIDYFCRSVLFFPNTNKFICEYRTRADYFNWAHGQPGFGAALENCAAMDPTTGKWHDYYCEDLLFINNDNAFICEYRTDASYTNWAKGQPGTVGGFEDCVAMYSGDAEVMTTTDVPTTTTEVPTTTTEVPTTTELPTTASEAPTTTELPTTASEAPTTTELPTTASEAPTTAEVPTTTVNEATPCPPFECSLDCGLDGYAIADMGCTDASYTNWSKDQPGAFGGFEDCVAMYSGDGMWHDYPCHDVLFVHKDRKFICQYPISADGNTTTTEAPPTPTTSTTAEFTTTTTESQATRSEASYTNWAPDQPSDASSTENCAAINSGDGLWHDYFCENALFFHNDNKFICEYRITTTTTDVVTPTEVPTTDFLTTGVPATSELPPTTTIVAGDTPCPLFQCALDCGLNGYDVTDMGYSRAFYTNWASDQPGFAGALEDCVTMDASDGKWHDHYCEDVLFVQNDEAFICQYRE</sequence>
<keyword evidence="5" id="KW-1185">Reference proteome</keyword>
<feature type="domain" description="C-type lectin" evidence="2">
    <location>
        <begin position="62"/>
        <end position="99"/>
    </location>
</feature>
<dbReference type="PROSITE" id="PS50835">
    <property type="entry name" value="IG_LIKE"/>
    <property type="match status" value="1"/>
</dbReference>
<gene>
    <name evidence="4" type="ORF">BaRGS_00026253</name>
</gene>
<evidence type="ECO:0000259" key="2">
    <source>
        <dbReference type="PROSITE" id="PS50041"/>
    </source>
</evidence>
<feature type="region of interest" description="Disordered" evidence="1">
    <location>
        <begin position="304"/>
        <end position="353"/>
    </location>
</feature>
<dbReference type="InterPro" id="IPR016187">
    <property type="entry name" value="CTDL_fold"/>
</dbReference>
<dbReference type="Gene3D" id="3.10.100.10">
    <property type="entry name" value="Mannose-Binding Protein A, subunit A"/>
    <property type="match status" value="5"/>
</dbReference>
<feature type="compositionally biased region" description="Polar residues" evidence="1">
    <location>
        <begin position="338"/>
        <end position="353"/>
    </location>
</feature>
<feature type="domain" description="C-type lectin" evidence="2">
    <location>
        <begin position="1"/>
        <end position="44"/>
    </location>
</feature>
<dbReference type="Proteomes" id="UP001519460">
    <property type="component" value="Unassembled WGS sequence"/>
</dbReference>
<name>A0ABD0K505_9CAEN</name>
<proteinExistence type="predicted"/>
<feature type="domain" description="C-type lectin" evidence="2">
    <location>
        <begin position="243"/>
        <end position="281"/>
    </location>
</feature>
<dbReference type="CDD" id="cd00037">
    <property type="entry name" value="CLECT"/>
    <property type="match status" value="1"/>
</dbReference>
<dbReference type="PROSITE" id="PS50041">
    <property type="entry name" value="C_TYPE_LECTIN_2"/>
    <property type="match status" value="5"/>
</dbReference>
<dbReference type="AlphaFoldDB" id="A0ABD0K505"/>
<feature type="domain" description="Ig-like" evidence="3">
    <location>
        <begin position="412"/>
        <end position="506"/>
    </location>
</feature>
<evidence type="ECO:0000313" key="5">
    <source>
        <dbReference type="Proteomes" id="UP001519460"/>
    </source>
</evidence>
<dbReference type="InterPro" id="IPR001304">
    <property type="entry name" value="C-type_lectin-like"/>
</dbReference>
<dbReference type="Pfam" id="PF00059">
    <property type="entry name" value="Lectin_C"/>
    <property type="match status" value="1"/>
</dbReference>
<feature type="domain" description="C-type lectin" evidence="2">
    <location>
        <begin position="334"/>
        <end position="376"/>
    </location>
</feature>
<evidence type="ECO:0000259" key="3">
    <source>
        <dbReference type="PROSITE" id="PS50835"/>
    </source>
</evidence>
<dbReference type="SUPFAM" id="SSF56436">
    <property type="entry name" value="C-type lectin-like"/>
    <property type="match status" value="6"/>
</dbReference>
<dbReference type="EMBL" id="JACVVK020000243">
    <property type="protein sequence ID" value="KAK7482542.1"/>
    <property type="molecule type" value="Genomic_DNA"/>
</dbReference>
<dbReference type="InterPro" id="IPR050111">
    <property type="entry name" value="C-type_lectin/snaclec_domain"/>
</dbReference>
<organism evidence="4 5">
    <name type="scientific">Batillaria attramentaria</name>
    <dbReference type="NCBI Taxonomy" id="370345"/>
    <lineage>
        <taxon>Eukaryota</taxon>
        <taxon>Metazoa</taxon>
        <taxon>Spiralia</taxon>
        <taxon>Lophotrochozoa</taxon>
        <taxon>Mollusca</taxon>
        <taxon>Gastropoda</taxon>
        <taxon>Caenogastropoda</taxon>
        <taxon>Sorbeoconcha</taxon>
        <taxon>Cerithioidea</taxon>
        <taxon>Batillariidae</taxon>
        <taxon>Batillaria</taxon>
    </lineage>
</organism>
<feature type="compositionally biased region" description="Low complexity" evidence="1">
    <location>
        <begin position="305"/>
        <end position="337"/>
    </location>
</feature>
<feature type="domain" description="C-type lectin" evidence="2">
    <location>
        <begin position="456"/>
        <end position="489"/>
    </location>
</feature>
<evidence type="ECO:0000256" key="1">
    <source>
        <dbReference type="SAM" id="MobiDB-lite"/>
    </source>
</evidence>
<evidence type="ECO:0008006" key="6">
    <source>
        <dbReference type="Google" id="ProtNLM"/>
    </source>
</evidence>
<feature type="region of interest" description="Disordered" evidence="1">
    <location>
        <begin position="153"/>
        <end position="220"/>
    </location>
</feature>
<evidence type="ECO:0000313" key="4">
    <source>
        <dbReference type="EMBL" id="KAK7482542.1"/>
    </source>
</evidence>
<dbReference type="InterPro" id="IPR016186">
    <property type="entry name" value="C-type_lectin-like/link_sf"/>
</dbReference>
<reference evidence="4 5" key="1">
    <citation type="journal article" date="2023" name="Sci. Data">
        <title>Genome assembly of the Korean intertidal mud-creeper Batillaria attramentaria.</title>
        <authorList>
            <person name="Patra A.K."/>
            <person name="Ho P.T."/>
            <person name="Jun S."/>
            <person name="Lee S.J."/>
            <person name="Kim Y."/>
            <person name="Won Y.J."/>
        </authorList>
    </citation>
    <scope>NUCLEOTIDE SEQUENCE [LARGE SCALE GENOMIC DNA]</scope>
    <source>
        <strain evidence="4">Wonlab-2016</strain>
    </source>
</reference>